<dbReference type="PANTHER" id="PTHR46796">
    <property type="entry name" value="HTH-TYPE TRANSCRIPTIONAL ACTIVATOR RHAS-RELATED"/>
    <property type="match status" value="1"/>
</dbReference>
<dbReference type="InterPro" id="IPR037923">
    <property type="entry name" value="HTH-like"/>
</dbReference>
<evidence type="ECO:0000313" key="7">
    <source>
        <dbReference type="EMBL" id="MBB6048401.1"/>
    </source>
</evidence>
<organism evidence="7 8">
    <name type="scientific">Armatimonas rosea</name>
    <dbReference type="NCBI Taxonomy" id="685828"/>
    <lineage>
        <taxon>Bacteria</taxon>
        <taxon>Bacillati</taxon>
        <taxon>Armatimonadota</taxon>
        <taxon>Armatimonadia</taxon>
        <taxon>Armatimonadales</taxon>
        <taxon>Armatimonadaceae</taxon>
        <taxon>Armatimonas</taxon>
    </lineage>
</organism>
<evidence type="ECO:0000256" key="1">
    <source>
        <dbReference type="ARBA" id="ARBA00022490"/>
    </source>
</evidence>
<dbReference type="SMART" id="SM00342">
    <property type="entry name" value="HTH_ARAC"/>
    <property type="match status" value="1"/>
</dbReference>
<dbReference type="AlphaFoldDB" id="A0A7W9SKP3"/>
<keyword evidence="1" id="KW-0963">Cytoplasm</keyword>
<dbReference type="InterPro" id="IPR050204">
    <property type="entry name" value="AraC_XylS_family_regulators"/>
</dbReference>
<dbReference type="PROSITE" id="PS01124">
    <property type="entry name" value="HTH_ARAC_FAMILY_2"/>
    <property type="match status" value="1"/>
</dbReference>
<evidence type="ECO:0000256" key="4">
    <source>
        <dbReference type="ARBA" id="ARBA00023159"/>
    </source>
</evidence>
<dbReference type="PROSITE" id="PS51257">
    <property type="entry name" value="PROKAR_LIPOPROTEIN"/>
    <property type="match status" value="1"/>
</dbReference>
<keyword evidence="5" id="KW-0804">Transcription</keyword>
<comment type="caution">
    <text evidence="7">The sequence shown here is derived from an EMBL/GenBank/DDBJ whole genome shotgun (WGS) entry which is preliminary data.</text>
</comment>
<keyword evidence="3 7" id="KW-0238">DNA-binding</keyword>
<evidence type="ECO:0000256" key="3">
    <source>
        <dbReference type="ARBA" id="ARBA00023125"/>
    </source>
</evidence>
<dbReference type="InterPro" id="IPR003313">
    <property type="entry name" value="AraC-bd"/>
</dbReference>
<dbReference type="Proteomes" id="UP000520814">
    <property type="component" value="Unassembled WGS sequence"/>
</dbReference>
<feature type="domain" description="HTH araC/xylS-type" evidence="6">
    <location>
        <begin position="128"/>
        <end position="226"/>
    </location>
</feature>
<evidence type="ECO:0000313" key="8">
    <source>
        <dbReference type="Proteomes" id="UP000520814"/>
    </source>
</evidence>
<dbReference type="SUPFAM" id="SSF51215">
    <property type="entry name" value="Regulatory protein AraC"/>
    <property type="match status" value="1"/>
</dbReference>
<dbReference type="Gene3D" id="1.10.10.60">
    <property type="entry name" value="Homeodomain-like"/>
    <property type="match status" value="1"/>
</dbReference>
<keyword evidence="8" id="KW-1185">Reference proteome</keyword>
<evidence type="ECO:0000256" key="2">
    <source>
        <dbReference type="ARBA" id="ARBA00023015"/>
    </source>
</evidence>
<dbReference type="Gene3D" id="2.60.120.280">
    <property type="entry name" value="Regulatory protein AraC"/>
    <property type="match status" value="1"/>
</dbReference>
<dbReference type="Pfam" id="PF12833">
    <property type="entry name" value="HTH_18"/>
    <property type="match status" value="1"/>
</dbReference>
<dbReference type="InterPro" id="IPR018062">
    <property type="entry name" value="HTH_AraC-typ_CS"/>
</dbReference>
<dbReference type="GO" id="GO:0003700">
    <property type="term" value="F:DNA-binding transcription factor activity"/>
    <property type="evidence" value="ECO:0007669"/>
    <property type="project" value="InterPro"/>
</dbReference>
<evidence type="ECO:0000259" key="6">
    <source>
        <dbReference type="PROSITE" id="PS01124"/>
    </source>
</evidence>
<proteinExistence type="predicted"/>
<dbReference type="InterPro" id="IPR009057">
    <property type="entry name" value="Homeodomain-like_sf"/>
</dbReference>
<reference evidence="7 8" key="1">
    <citation type="submission" date="2020-08" db="EMBL/GenBank/DDBJ databases">
        <title>Genomic Encyclopedia of Type Strains, Phase IV (KMG-IV): sequencing the most valuable type-strain genomes for metagenomic binning, comparative biology and taxonomic classification.</title>
        <authorList>
            <person name="Goeker M."/>
        </authorList>
    </citation>
    <scope>NUCLEOTIDE SEQUENCE [LARGE SCALE GENOMIC DNA]</scope>
    <source>
        <strain evidence="7 8">DSM 23562</strain>
    </source>
</reference>
<dbReference type="PROSITE" id="PS00041">
    <property type="entry name" value="HTH_ARAC_FAMILY_1"/>
    <property type="match status" value="1"/>
</dbReference>
<keyword evidence="2" id="KW-0805">Transcription regulation</keyword>
<dbReference type="EMBL" id="JACHGW010000001">
    <property type="protein sequence ID" value="MBB6048401.1"/>
    <property type="molecule type" value="Genomic_DNA"/>
</dbReference>
<dbReference type="GO" id="GO:0043565">
    <property type="term" value="F:sequence-specific DNA binding"/>
    <property type="evidence" value="ECO:0007669"/>
    <property type="project" value="InterPro"/>
</dbReference>
<sequence>MRLRPRFAQVLVTLSGCGIVRVGEAWRELKPGMAYLMPAETPSAYHVLAERDWTLLWVHINAGALRFPSPVATMVEQEAQGLQYSIGGLLHEALGYAEPEPLADWIRLTACEVRRLVCGTARNTSRLSPLWAEVQANLAHPWTRDELAGRLGLSGERLRKLCQDSTGMSPMAYVTRLRMQHATALLASGRYSVTQVSLRVGYDNTLAFSTAFKRVMGMPPSSCLPRNL</sequence>
<protein>
    <submittedName>
        <fullName evidence="7">AraC-like DNA-binding protein</fullName>
    </submittedName>
</protein>
<evidence type="ECO:0000256" key="5">
    <source>
        <dbReference type="ARBA" id="ARBA00023163"/>
    </source>
</evidence>
<gene>
    <name evidence="7" type="ORF">HNQ39_000163</name>
</gene>
<dbReference type="PANTHER" id="PTHR46796:SF13">
    <property type="entry name" value="HTH-TYPE TRANSCRIPTIONAL ACTIVATOR RHAS"/>
    <property type="match status" value="1"/>
</dbReference>
<accession>A0A7W9SKP3</accession>
<dbReference type="SUPFAM" id="SSF46689">
    <property type="entry name" value="Homeodomain-like"/>
    <property type="match status" value="2"/>
</dbReference>
<dbReference type="InterPro" id="IPR018060">
    <property type="entry name" value="HTH_AraC"/>
</dbReference>
<keyword evidence="4" id="KW-0010">Activator</keyword>
<dbReference type="Pfam" id="PF02311">
    <property type="entry name" value="AraC_binding"/>
    <property type="match status" value="1"/>
</dbReference>
<name>A0A7W9SKP3_ARMRO</name>